<gene>
    <name evidence="2" type="ORF">GGR89_000680</name>
</gene>
<sequence>MDPRTEPVEKRARKGFGAVALIILAIIATVFVGYNIYYAVTPG</sequence>
<accession>A0A7X5XY62</accession>
<dbReference type="AlphaFoldDB" id="A0A7X5XY62"/>
<protein>
    <submittedName>
        <fullName evidence="2">Uncharacterized protein</fullName>
    </submittedName>
</protein>
<name>A0A7X5XY62_9SPHN</name>
<keyword evidence="1" id="KW-0812">Transmembrane</keyword>
<feature type="transmembrane region" description="Helical" evidence="1">
    <location>
        <begin position="16"/>
        <end position="40"/>
    </location>
</feature>
<comment type="caution">
    <text evidence="2">The sequence shown here is derived from an EMBL/GenBank/DDBJ whole genome shotgun (WGS) entry which is preliminary data.</text>
</comment>
<evidence type="ECO:0000313" key="3">
    <source>
        <dbReference type="Proteomes" id="UP000531251"/>
    </source>
</evidence>
<keyword evidence="1" id="KW-0472">Membrane</keyword>
<dbReference type="Proteomes" id="UP000531251">
    <property type="component" value="Unassembled WGS sequence"/>
</dbReference>
<dbReference type="EMBL" id="JAATJB010000002">
    <property type="protein sequence ID" value="NJB96380.1"/>
    <property type="molecule type" value="Genomic_DNA"/>
</dbReference>
<dbReference type="RefSeq" id="WP_277600122.1">
    <property type="nucleotide sequence ID" value="NZ_BAAADY010000039.1"/>
</dbReference>
<proteinExistence type="predicted"/>
<evidence type="ECO:0000256" key="1">
    <source>
        <dbReference type="SAM" id="Phobius"/>
    </source>
</evidence>
<reference evidence="2 3" key="1">
    <citation type="submission" date="2020-03" db="EMBL/GenBank/DDBJ databases">
        <title>Genomic Encyclopedia of Type Strains, Phase IV (KMG-IV): sequencing the most valuable type-strain genomes for metagenomic binning, comparative biology and taxonomic classification.</title>
        <authorList>
            <person name="Goeker M."/>
        </authorList>
    </citation>
    <scope>NUCLEOTIDE SEQUENCE [LARGE SCALE GENOMIC DNA]</scope>
    <source>
        <strain evidence="2 3">DSM 7225</strain>
    </source>
</reference>
<keyword evidence="1" id="KW-1133">Transmembrane helix</keyword>
<keyword evidence="3" id="KW-1185">Reference proteome</keyword>
<evidence type="ECO:0000313" key="2">
    <source>
        <dbReference type="EMBL" id="NJB96380.1"/>
    </source>
</evidence>
<organism evidence="2 3">
    <name type="scientific">Sphingomonas trueperi</name>
    <dbReference type="NCBI Taxonomy" id="53317"/>
    <lineage>
        <taxon>Bacteria</taxon>
        <taxon>Pseudomonadati</taxon>
        <taxon>Pseudomonadota</taxon>
        <taxon>Alphaproteobacteria</taxon>
        <taxon>Sphingomonadales</taxon>
        <taxon>Sphingomonadaceae</taxon>
        <taxon>Sphingomonas</taxon>
    </lineage>
</organism>